<organism evidence="6 7">
    <name type="scientific">Nocardia stercoris</name>
    <dbReference type="NCBI Taxonomy" id="2483361"/>
    <lineage>
        <taxon>Bacteria</taxon>
        <taxon>Bacillati</taxon>
        <taxon>Actinomycetota</taxon>
        <taxon>Actinomycetes</taxon>
        <taxon>Mycobacteriales</taxon>
        <taxon>Nocardiaceae</taxon>
        <taxon>Nocardia</taxon>
    </lineage>
</organism>
<comment type="caution">
    <text evidence="6">The sequence shown here is derived from an EMBL/GenBank/DDBJ whole genome shotgun (WGS) entry which is preliminary data.</text>
</comment>
<dbReference type="Gene3D" id="1.10.10.10">
    <property type="entry name" value="Winged helix-like DNA-binding domain superfamily/Winged helix DNA-binding domain"/>
    <property type="match status" value="1"/>
</dbReference>
<dbReference type="OrthoDB" id="5195026at2"/>
<sequence length="178" mass="19314">MSKLSTTSVDRPGAHKAPRPGHPDLPAPTAADAAVPDIASHTADDTPGRAADSTPHATADPLVAEWRKLLCVHASVSCALENELQKRHGIGLSEFETLDRLLDTGSEKYRMSELAEDIHLSQSALSRTVARLEKDGLVERDLCDFDRRAIFICVTDQGRATHAAAAPTHREVLERTLH</sequence>
<dbReference type="PRINTS" id="PR00598">
    <property type="entry name" value="HTHMARR"/>
</dbReference>
<dbReference type="PROSITE" id="PS50995">
    <property type="entry name" value="HTH_MARR_2"/>
    <property type="match status" value="1"/>
</dbReference>
<reference evidence="6 7" key="1">
    <citation type="submission" date="2018-10" db="EMBL/GenBank/DDBJ databases">
        <title>Isolation from cow dung.</title>
        <authorList>
            <person name="Ling L."/>
        </authorList>
    </citation>
    <scope>NUCLEOTIDE SEQUENCE [LARGE SCALE GENOMIC DNA]</scope>
    <source>
        <strain evidence="6 7">NEAU-LL90</strain>
    </source>
</reference>
<dbReference type="InterPro" id="IPR036388">
    <property type="entry name" value="WH-like_DNA-bd_sf"/>
</dbReference>
<evidence type="ECO:0000313" key="7">
    <source>
        <dbReference type="Proteomes" id="UP000279275"/>
    </source>
</evidence>
<evidence type="ECO:0000313" key="6">
    <source>
        <dbReference type="EMBL" id="RMI34225.1"/>
    </source>
</evidence>
<evidence type="ECO:0000256" key="1">
    <source>
        <dbReference type="ARBA" id="ARBA00023015"/>
    </source>
</evidence>
<dbReference type="EMBL" id="RFFH01000002">
    <property type="protein sequence ID" value="RMI34225.1"/>
    <property type="molecule type" value="Genomic_DNA"/>
</dbReference>
<dbReference type="InterPro" id="IPR039422">
    <property type="entry name" value="MarR/SlyA-like"/>
</dbReference>
<dbReference type="CDD" id="cd00090">
    <property type="entry name" value="HTH_ARSR"/>
    <property type="match status" value="1"/>
</dbReference>
<feature type="region of interest" description="Disordered" evidence="4">
    <location>
        <begin position="1"/>
        <end position="32"/>
    </location>
</feature>
<evidence type="ECO:0000256" key="2">
    <source>
        <dbReference type="ARBA" id="ARBA00023125"/>
    </source>
</evidence>
<accession>A0A3M2LE21</accession>
<dbReference type="Proteomes" id="UP000279275">
    <property type="component" value="Unassembled WGS sequence"/>
</dbReference>
<dbReference type="InterPro" id="IPR023187">
    <property type="entry name" value="Tscrpt_reg_MarR-type_CS"/>
</dbReference>
<dbReference type="GO" id="GO:0003677">
    <property type="term" value="F:DNA binding"/>
    <property type="evidence" value="ECO:0007669"/>
    <property type="project" value="UniProtKB-KW"/>
</dbReference>
<evidence type="ECO:0000256" key="3">
    <source>
        <dbReference type="ARBA" id="ARBA00023163"/>
    </source>
</evidence>
<dbReference type="GO" id="GO:0006950">
    <property type="term" value="P:response to stress"/>
    <property type="evidence" value="ECO:0007669"/>
    <property type="project" value="TreeGrafter"/>
</dbReference>
<feature type="domain" description="HTH marR-type" evidence="5">
    <location>
        <begin position="59"/>
        <end position="178"/>
    </location>
</feature>
<protein>
    <submittedName>
        <fullName evidence="6">MarR family transcriptional regulator</fullName>
    </submittedName>
</protein>
<dbReference type="RefSeq" id="WP_122187148.1">
    <property type="nucleotide sequence ID" value="NZ_RFFH01000002.1"/>
</dbReference>
<dbReference type="Pfam" id="PF01047">
    <property type="entry name" value="MarR"/>
    <property type="match status" value="1"/>
</dbReference>
<dbReference type="InterPro" id="IPR011991">
    <property type="entry name" value="ArsR-like_HTH"/>
</dbReference>
<keyword evidence="2" id="KW-0238">DNA-binding</keyword>
<evidence type="ECO:0000256" key="4">
    <source>
        <dbReference type="SAM" id="MobiDB-lite"/>
    </source>
</evidence>
<dbReference type="SMART" id="SM00347">
    <property type="entry name" value="HTH_MARR"/>
    <property type="match status" value="1"/>
</dbReference>
<dbReference type="PROSITE" id="PS01117">
    <property type="entry name" value="HTH_MARR_1"/>
    <property type="match status" value="1"/>
</dbReference>
<dbReference type="AlphaFoldDB" id="A0A3M2LE21"/>
<dbReference type="InterPro" id="IPR036390">
    <property type="entry name" value="WH_DNA-bd_sf"/>
</dbReference>
<proteinExistence type="predicted"/>
<evidence type="ECO:0000259" key="5">
    <source>
        <dbReference type="PROSITE" id="PS50995"/>
    </source>
</evidence>
<dbReference type="PANTHER" id="PTHR33164">
    <property type="entry name" value="TRANSCRIPTIONAL REGULATOR, MARR FAMILY"/>
    <property type="match status" value="1"/>
</dbReference>
<gene>
    <name evidence="6" type="ORF">EBN03_07380</name>
</gene>
<name>A0A3M2LE21_9NOCA</name>
<dbReference type="SUPFAM" id="SSF46785">
    <property type="entry name" value="Winged helix' DNA-binding domain"/>
    <property type="match status" value="1"/>
</dbReference>
<dbReference type="InterPro" id="IPR000835">
    <property type="entry name" value="HTH_MarR-typ"/>
</dbReference>
<dbReference type="PANTHER" id="PTHR33164:SF99">
    <property type="entry name" value="MARR FAMILY REGULATORY PROTEIN"/>
    <property type="match status" value="1"/>
</dbReference>
<dbReference type="GO" id="GO:0003700">
    <property type="term" value="F:DNA-binding transcription factor activity"/>
    <property type="evidence" value="ECO:0007669"/>
    <property type="project" value="InterPro"/>
</dbReference>
<keyword evidence="3" id="KW-0804">Transcription</keyword>
<keyword evidence="1" id="KW-0805">Transcription regulation</keyword>
<keyword evidence="7" id="KW-1185">Reference proteome</keyword>